<dbReference type="RefSeq" id="WP_344232270.1">
    <property type="nucleotide sequence ID" value="NZ_BAAAPH010000003.1"/>
</dbReference>
<accession>A0ABP4N669</accession>
<gene>
    <name evidence="2" type="ORF">GCM10009804_11420</name>
</gene>
<evidence type="ECO:0000313" key="2">
    <source>
        <dbReference type="EMBL" id="GAA1556308.1"/>
    </source>
</evidence>
<dbReference type="EMBL" id="BAAAPH010000003">
    <property type="protein sequence ID" value="GAA1556308.1"/>
    <property type="molecule type" value="Genomic_DNA"/>
</dbReference>
<keyword evidence="3" id="KW-1185">Reference proteome</keyword>
<comment type="caution">
    <text evidence="2">The sequence shown here is derived from an EMBL/GenBank/DDBJ whole genome shotgun (WGS) entry which is preliminary data.</text>
</comment>
<feature type="region of interest" description="Disordered" evidence="1">
    <location>
        <begin position="30"/>
        <end position="65"/>
    </location>
</feature>
<sequence>MAAADVPEDLPKADQPASVSAVFAAVEETVRQLTPPVPADADPAQDSSGNDSSGNDSSAQDGSMEAGSSDLLAALAGLRLVQERLAAWEPLLIGAARTHGASWAAIAPALGLASRQAAERRYLRLNSHATDPEGMTGEQRVQAARNRRAGDRAVNQWARANAAMLRQLAARITALDGLDRASQQTVDRVLLALGDNDSAKLLSPLSAAGAELEDTHPALAGEVADINTTTDQLRTGNTARTP</sequence>
<feature type="compositionally biased region" description="Low complexity" evidence="1">
    <location>
        <begin position="39"/>
        <end position="65"/>
    </location>
</feature>
<name>A0ABP4N669_9ACTN</name>
<dbReference type="Proteomes" id="UP001501705">
    <property type="component" value="Unassembled WGS sequence"/>
</dbReference>
<protein>
    <recommendedName>
        <fullName evidence="4">HSP18 transcriptional regulator</fullName>
    </recommendedName>
</protein>
<organism evidence="2 3">
    <name type="scientific">Kribbella hippodromi</name>
    <dbReference type="NCBI Taxonomy" id="434347"/>
    <lineage>
        <taxon>Bacteria</taxon>
        <taxon>Bacillati</taxon>
        <taxon>Actinomycetota</taxon>
        <taxon>Actinomycetes</taxon>
        <taxon>Propionibacteriales</taxon>
        <taxon>Kribbellaceae</taxon>
        <taxon>Kribbella</taxon>
    </lineage>
</organism>
<evidence type="ECO:0008006" key="4">
    <source>
        <dbReference type="Google" id="ProtNLM"/>
    </source>
</evidence>
<reference evidence="3" key="1">
    <citation type="journal article" date="2019" name="Int. J. Syst. Evol. Microbiol.">
        <title>The Global Catalogue of Microorganisms (GCM) 10K type strain sequencing project: providing services to taxonomists for standard genome sequencing and annotation.</title>
        <authorList>
            <consortium name="The Broad Institute Genomics Platform"/>
            <consortium name="The Broad Institute Genome Sequencing Center for Infectious Disease"/>
            <person name="Wu L."/>
            <person name="Ma J."/>
        </authorList>
    </citation>
    <scope>NUCLEOTIDE SEQUENCE [LARGE SCALE GENOMIC DNA]</scope>
    <source>
        <strain evidence="3">JCM 15572</strain>
    </source>
</reference>
<evidence type="ECO:0000256" key="1">
    <source>
        <dbReference type="SAM" id="MobiDB-lite"/>
    </source>
</evidence>
<evidence type="ECO:0000313" key="3">
    <source>
        <dbReference type="Proteomes" id="UP001501705"/>
    </source>
</evidence>
<proteinExistence type="predicted"/>